<evidence type="ECO:0000256" key="1">
    <source>
        <dbReference type="SAM" id="Phobius"/>
    </source>
</evidence>
<feature type="transmembrane region" description="Helical" evidence="1">
    <location>
        <begin position="318"/>
        <end position="341"/>
    </location>
</feature>
<keyword evidence="1" id="KW-0812">Transmembrane</keyword>
<evidence type="ECO:0000313" key="2">
    <source>
        <dbReference type="EMBL" id="TDD95039.1"/>
    </source>
</evidence>
<evidence type="ECO:0008006" key="4">
    <source>
        <dbReference type="Google" id="ProtNLM"/>
    </source>
</evidence>
<name>A0A4R5C8D7_9FLAO</name>
<evidence type="ECO:0000313" key="3">
    <source>
        <dbReference type="Proteomes" id="UP000295479"/>
    </source>
</evidence>
<feature type="transmembrane region" description="Helical" evidence="1">
    <location>
        <begin position="81"/>
        <end position="101"/>
    </location>
</feature>
<gene>
    <name evidence="2" type="ORF">E0F76_14735</name>
</gene>
<dbReference type="RefSeq" id="WP_132007731.1">
    <property type="nucleotide sequence ID" value="NZ_SMFK01000012.1"/>
</dbReference>
<reference evidence="2 3" key="1">
    <citation type="submission" date="2019-03" db="EMBL/GenBank/DDBJ databases">
        <title>Flavobacterium AR-3-4 sp. nov. isolated from arctic soil.</title>
        <authorList>
            <person name="Chaudhary D.K."/>
        </authorList>
    </citation>
    <scope>NUCLEOTIDE SEQUENCE [LARGE SCALE GENOMIC DNA]</scope>
    <source>
        <strain evidence="2 3">AR-3-4</strain>
    </source>
</reference>
<dbReference type="InterPro" id="IPR036259">
    <property type="entry name" value="MFS_trans_sf"/>
</dbReference>
<dbReference type="SUPFAM" id="SSF103473">
    <property type="entry name" value="MFS general substrate transporter"/>
    <property type="match status" value="1"/>
</dbReference>
<feature type="transmembrane region" description="Helical" evidence="1">
    <location>
        <begin position="259"/>
        <end position="283"/>
    </location>
</feature>
<feature type="transmembrane region" description="Helical" evidence="1">
    <location>
        <begin position="140"/>
        <end position="163"/>
    </location>
</feature>
<keyword evidence="1" id="KW-0472">Membrane</keyword>
<dbReference type="Pfam" id="PF18943">
    <property type="entry name" value="DUF5690"/>
    <property type="match status" value="1"/>
</dbReference>
<dbReference type="EMBL" id="SMFK01000012">
    <property type="protein sequence ID" value="TDD95039.1"/>
    <property type="molecule type" value="Genomic_DNA"/>
</dbReference>
<feature type="transmembrane region" description="Helical" evidence="1">
    <location>
        <begin position="388"/>
        <end position="411"/>
    </location>
</feature>
<feature type="transmembrane region" description="Helical" evidence="1">
    <location>
        <begin position="217"/>
        <end position="239"/>
    </location>
</feature>
<feature type="transmembrane region" description="Helical" evidence="1">
    <location>
        <begin position="51"/>
        <end position="69"/>
    </location>
</feature>
<sequence>MQKLAKKSNIPFVLNASLASFGAYFCMYAFRKPFSVATFEGMEVFHIDYKIILIIAQVIGYALSKFIGIKVVSELKANQRVYYLLGLILIAELALVLFALVPKPYNVIFMFLNGVPLGMIWGIVFSYLEGRKFTEILGVSLSTSFIVSSGVVKSVGLFVMTSWGFSQFWMPAITGALFVVPLLFFTWLLERIPKPTQEDIELRSERIPMTGKDRKRLLLQFLFPITIWVLFYTLLTSFRDFRDNFSRELWDTIGYKGDVSVYSSSETLVACIVLLVLGFAFYFKDNMKALLFYQFLLLVGSFSLGFSTYLFHTGYLNPYTWMVISGFGLYICYVPFNCLLFDRFIGAFRIKGNAGFLIYLADAFGYLGSVIVLLYKNFGQSSLSWLEFFMYSAYSVAGIGFLLTISSILYLNGKFKMHKESSINYKLVLDETNV</sequence>
<protein>
    <recommendedName>
        <fullName evidence="4">MFS transporter</fullName>
    </recommendedName>
</protein>
<dbReference type="OrthoDB" id="182994at2"/>
<feature type="transmembrane region" description="Helical" evidence="1">
    <location>
        <begin position="169"/>
        <end position="189"/>
    </location>
</feature>
<dbReference type="InterPro" id="IPR043745">
    <property type="entry name" value="DUF5690"/>
</dbReference>
<feature type="transmembrane region" description="Helical" evidence="1">
    <location>
        <begin position="107"/>
        <end position="128"/>
    </location>
</feature>
<feature type="transmembrane region" description="Helical" evidence="1">
    <location>
        <begin position="12"/>
        <end position="31"/>
    </location>
</feature>
<feature type="transmembrane region" description="Helical" evidence="1">
    <location>
        <begin position="290"/>
        <end position="312"/>
    </location>
</feature>
<keyword evidence="1" id="KW-1133">Transmembrane helix</keyword>
<accession>A0A4R5C8D7</accession>
<dbReference type="AlphaFoldDB" id="A0A4R5C8D7"/>
<comment type="caution">
    <text evidence="2">The sequence shown here is derived from an EMBL/GenBank/DDBJ whole genome shotgun (WGS) entry which is preliminary data.</text>
</comment>
<organism evidence="2 3">
    <name type="scientific">Flavobacterium cellulosilyticum</name>
    <dbReference type="NCBI Taxonomy" id="2541731"/>
    <lineage>
        <taxon>Bacteria</taxon>
        <taxon>Pseudomonadati</taxon>
        <taxon>Bacteroidota</taxon>
        <taxon>Flavobacteriia</taxon>
        <taxon>Flavobacteriales</taxon>
        <taxon>Flavobacteriaceae</taxon>
        <taxon>Flavobacterium</taxon>
    </lineage>
</organism>
<proteinExistence type="predicted"/>
<dbReference type="Proteomes" id="UP000295479">
    <property type="component" value="Unassembled WGS sequence"/>
</dbReference>
<feature type="transmembrane region" description="Helical" evidence="1">
    <location>
        <begin position="353"/>
        <end position="376"/>
    </location>
</feature>
<keyword evidence="3" id="KW-1185">Reference proteome</keyword>